<proteinExistence type="predicted"/>
<organism evidence="1 2">
    <name type="scientific">Paraburkholderia bryophila</name>
    <dbReference type="NCBI Taxonomy" id="420952"/>
    <lineage>
        <taxon>Bacteria</taxon>
        <taxon>Pseudomonadati</taxon>
        <taxon>Pseudomonadota</taxon>
        <taxon>Betaproteobacteria</taxon>
        <taxon>Burkholderiales</taxon>
        <taxon>Burkholderiaceae</taxon>
        <taxon>Paraburkholderia</taxon>
    </lineage>
</organism>
<dbReference type="EMBL" id="QLTK01000050">
    <property type="protein sequence ID" value="RAS17028.1"/>
    <property type="molecule type" value="Genomic_DNA"/>
</dbReference>
<evidence type="ECO:0000313" key="1">
    <source>
        <dbReference type="EMBL" id="RAS17028.1"/>
    </source>
</evidence>
<comment type="caution">
    <text evidence="1">The sequence shown here is derived from an EMBL/GenBank/DDBJ whole genome shotgun (WGS) entry which is preliminary data.</text>
</comment>
<gene>
    <name evidence="1" type="ORF">BX591_1501</name>
</gene>
<evidence type="ECO:0008006" key="3">
    <source>
        <dbReference type="Google" id="ProtNLM"/>
    </source>
</evidence>
<reference evidence="1 2" key="1">
    <citation type="submission" date="2018-06" db="EMBL/GenBank/DDBJ databases">
        <title>Genomic Encyclopedia of Type Strains, Phase III (KMG-III): the genomes of soil and plant-associated and newly described type strains.</title>
        <authorList>
            <person name="Whitman W."/>
        </authorList>
    </citation>
    <scope>NUCLEOTIDE SEQUENCE [LARGE SCALE GENOMIC DNA]</scope>
    <source>
        <strain evidence="1 2">LMG 23644</strain>
    </source>
</reference>
<protein>
    <recommendedName>
        <fullName evidence="3">Phage integrase family protein</fullName>
    </recommendedName>
</protein>
<dbReference type="Proteomes" id="UP000248918">
    <property type="component" value="Unassembled WGS sequence"/>
</dbReference>
<name>A0A329B8J4_9BURK</name>
<accession>A0A329B8J4</accession>
<evidence type="ECO:0000313" key="2">
    <source>
        <dbReference type="Proteomes" id="UP000248918"/>
    </source>
</evidence>
<sequence>MGHASFETTEIYLRAMDVTSDAVMQALDYLYGATL</sequence>
<dbReference type="AlphaFoldDB" id="A0A329B8J4"/>